<gene>
    <name evidence="2" type="primary">TPS1_1</name>
    <name evidence="2" type="ORF">LTR24_001378</name>
</gene>
<accession>A0ABR0KKR0</accession>
<dbReference type="CDD" id="cd03788">
    <property type="entry name" value="GT20_TPS"/>
    <property type="match status" value="1"/>
</dbReference>
<reference evidence="2 3" key="1">
    <citation type="submission" date="2023-08" db="EMBL/GenBank/DDBJ databases">
        <title>Black Yeasts Isolated from many extreme environments.</title>
        <authorList>
            <person name="Coleine C."/>
            <person name="Stajich J.E."/>
            <person name="Selbmann L."/>
        </authorList>
    </citation>
    <scope>NUCLEOTIDE SEQUENCE [LARGE SCALE GENOMIC DNA]</scope>
    <source>
        <strain evidence="2 3">CCFEE 5885</strain>
    </source>
</reference>
<proteinExistence type="predicted"/>
<keyword evidence="3" id="KW-1185">Reference proteome</keyword>
<dbReference type="InterPro" id="IPR001830">
    <property type="entry name" value="Glyco_trans_20"/>
</dbReference>
<comment type="caution">
    <text evidence="2">The sequence shown here is derived from an EMBL/GenBank/DDBJ whole genome shotgun (WGS) entry which is preliminary data.</text>
</comment>
<evidence type="ECO:0000313" key="2">
    <source>
        <dbReference type="EMBL" id="KAK5099480.1"/>
    </source>
</evidence>
<dbReference type="PANTHER" id="PTHR10788:SF75">
    <property type="entry name" value="SYNTHASE SUBUNIT OF TREHALOSE-6-PHOSPHATE SYNTHASE_PHOSPHATASE COMPLEX (EUROFUNG)"/>
    <property type="match status" value="1"/>
</dbReference>
<protein>
    <submittedName>
        <fullName evidence="2">Trehalose-6-P synthase/phosphatase complex synthase subunit</fullName>
    </submittedName>
</protein>
<dbReference type="EMBL" id="JAVRRG010000010">
    <property type="protein sequence ID" value="KAK5099480.1"/>
    <property type="molecule type" value="Genomic_DNA"/>
</dbReference>
<evidence type="ECO:0000313" key="3">
    <source>
        <dbReference type="Proteomes" id="UP001345013"/>
    </source>
</evidence>
<evidence type="ECO:0000256" key="1">
    <source>
        <dbReference type="SAM" id="MobiDB-lite"/>
    </source>
</evidence>
<dbReference type="Proteomes" id="UP001345013">
    <property type="component" value="Unassembled WGS sequence"/>
</dbReference>
<feature type="region of interest" description="Disordered" evidence="1">
    <location>
        <begin position="488"/>
        <end position="554"/>
    </location>
</feature>
<dbReference type="Gene3D" id="3.40.50.2000">
    <property type="entry name" value="Glycogen Phosphorylase B"/>
    <property type="match status" value="2"/>
</dbReference>
<dbReference type="Pfam" id="PF00982">
    <property type="entry name" value="Glyco_transf_20"/>
    <property type="match status" value="1"/>
</dbReference>
<dbReference type="SUPFAM" id="SSF53756">
    <property type="entry name" value="UDP-Glycosyltransferase/glycogen phosphorylase"/>
    <property type="match status" value="1"/>
</dbReference>
<name>A0ABR0KKR0_9EURO</name>
<sequence>MPEIPDSPNGEHQRLLTVANRLPITIKKNNGQYNYGISSGGLVTGLSGLPKSYESLWYGWPGTQVPEEDVARVEKEMMSEQGGVPLWIDDELMDLHYNGFSNGILWPLFHYHSNDMSFEEEPWQAYVEVNRQFARRIAQDVRTDDIVWVHDYHLMLLPQMLREELAAGNTTNVKIGFFLHTPFPSSQEIMKLPYREKILEGLLHADLVGFHTYDYARHFLSACGKLLHLTTSPNGVTFQKKAVHVGAFPIGINPEKELGLMKKENVTQRVTGLKERQYRDKTVIISVDRLDYIKGLPHKFHAYDMFLEHNPDQVGKTVLIQIAVPSRQDVKEYQVLRSHISELAGRINGKYGDVEYQPLIYCYTSVPPDELIALYALADICLITSTRDGMNLVSYEYVVCQKDNHGSLVMSEFAGAAQSMKGCIMINPWDTGEIMDGLRKAVDMGPQQREENWKRMNAYVMKFTSAYWGTSFIEELMRIGSNHIQEVRMRHPSDDTPMSTPDSRRENGHVNGASTPDRLPSISPDGAREPLPPPMVDGDVPAAKGVDNRSLESA</sequence>
<dbReference type="PANTHER" id="PTHR10788">
    <property type="entry name" value="TREHALOSE-6-PHOSPHATE SYNTHASE"/>
    <property type="match status" value="1"/>
</dbReference>
<organism evidence="2 3">
    <name type="scientific">Lithohypha guttulata</name>
    <dbReference type="NCBI Taxonomy" id="1690604"/>
    <lineage>
        <taxon>Eukaryota</taxon>
        <taxon>Fungi</taxon>
        <taxon>Dikarya</taxon>
        <taxon>Ascomycota</taxon>
        <taxon>Pezizomycotina</taxon>
        <taxon>Eurotiomycetes</taxon>
        <taxon>Chaetothyriomycetidae</taxon>
        <taxon>Chaetothyriales</taxon>
        <taxon>Trichomeriaceae</taxon>
        <taxon>Lithohypha</taxon>
    </lineage>
</organism>